<dbReference type="Gene3D" id="1.20.120.20">
    <property type="entry name" value="Apolipoprotein"/>
    <property type="match status" value="1"/>
</dbReference>
<comment type="caution">
    <text evidence="2">The sequence shown here is derived from an EMBL/GenBank/DDBJ whole genome shotgun (WGS) entry which is preliminary data.</text>
</comment>
<accession>A0AAW2HA93</accession>
<keyword evidence="1" id="KW-0732">Signal</keyword>
<dbReference type="InterPro" id="IPR010009">
    <property type="entry name" value="ApoLp-III"/>
</dbReference>
<dbReference type="AlphaFoldDB" id="A0AAW2HA93"/>
<name>A0AAW2HA93_9NEOP</name>
<dbReference type="GO" id="GO:0006869">
    <property type="term" value="P:lipid transport"/>
    <property type="evidence" value="ECO:0007669"/>
    <property type="project" value="InterPro"/>
</dbReference>
<evidence type="ECO:0000313" key="2">
    <source>
        <dbReference type="EMBL" id="KAL0266667.1"/>
    </source>
</evidence>
<organism evidence="2">
    <name type="scientific">Menopon gallinae</name>
    <name type="common">poultry shaft louse</name>
    <dbReference type="NCBI Taxonomy" id="328185"/>
    <lineage>
        <taxon>Eukaryota</taxon>
        <taxon>Metazoa</taxon>
        <taxon>Ecdysozoa</taxon>
        <taxon>Arthropoda</taxon>
        <taxon>Hexapoda</taxon>
        <taxon>Insecta</taxon>
        <taxon>Pterygota</taxon>
        <taxon>Neoptera</taxon>
        <taxon>Paraneoptera</taxon>
        <taxon>Psocodea</taxon>
        <taxon>Troctomorpha</taxon>
        <taxon>Phthiraptera</taxon>
        <taxon>Amblycera</taxon>
        <taxon>Menoponidae</taxon>
        <taxon>Menopon</taxon>
    </lineage>
</organism>
<protein>
    <recommendedName>
        <fullName evidence="3">Apolipophorin-III</fullName>
    </recommendedName>
</protein>
<proteinExistence type="predicted"/>
<gene>
    <name evidence="2" type="ORF">PYX00_009151</name>
</gene>
<dbReference type="CDD" id="cd13769">
    <property type="entry name" value="ApoLp-III_like"/>
    <property type="match status" value="1"/>
</dbReference>
<evidence type="ECO:0008006" key="3">
    <source>
        <dbReference type="Google" id="ProtNLM"/>
    </source>
</evidence>
<feature type="chain" id="PRO_5043665807" description="Apolipophorin-III" evidence="1">
    <location>
        <begin position="19"/>
        <end position="204"/>
    </location>
</feature>
<evidence type="ECO:0000256" key="1">
    <source>
        <dbReference type="SAM" id="SignalP"/>
    </source>
</evidence>
<dbReference type="EMBL" id="JARGDH010000005">
    <property type="protein sequence ID" value="KAL0266667.1"/>
    <property type="molecule type" value="Genomic_DNA"/>
</dbReference>
<feature type="signal peptide" evidence="1">
    <location>
        <begin position="1"/>
        <end position="18"/>
    </location>
</feature>
<dbReference type="GO" id="GO:0005576">
    <property type="term" value="C:extracellular region"/>
    <property type="evidence" value="ECO:0007669"/>
    <property type="project" value="InterPro"/>
</dbReference>
<dbReference type="GO" id="GO:0008289">
    <property type="term" value="F:lipid binding"/>
    <property type="evidence" value="ECO:0007669"/>
    <property type="project" value="InterPro"/>
</dbReference>
<sequence>MLTKCLVCLVLAVVYASAHQRRDVATTPTEDAFKEVINKAEIAVKEAGEHISKMLGLDQNAPTGEQVVELIRNQTKAFTVQAEAVQRQLENELKDLSNSTLATAFSDISKKIQETVTTFREQIESSGVGEQAAALQAKFQEGINTLVEEGKKLANNLEPQVNEAGKTLQNLTKKVIDEAVDNLNQLQQKVHTATGHEDQGGHNH</sequence>
<dbReference type="Pfam" id="PF07464">
    <property type="entry name" value="ApoLp-III"/>
    <property type="match status" value="1"/>
</dbReference>
<reference evidence="2" key="1">
    <citation type="journal article" date="2024" name="Gigascience">
        <title>Chromosome-level genome of the poultry shaft louse Menopon gallinae provides insight into the host-switching and adaptive evolution of parasitic lice.</title>
        <authorList>
            <person name="Xu Y."/>
            <person name="Ma L."/>
            <person name="Liu S."/>
            <person name="Liang Y."/>
            <person name="Liu Q."/>
            <person name="He Z."/>
            <person name="Tian L."/>
            <person name="Duan Y."/>
            <person name="Cai W."/>
            <person name="Li H."/>
            <person name="Song F."/>
        </authorList>
    </citation>
    <scope>NUCLEOTIDE SEQUENCE</scope>
    <source>
        <strain evidence="2">Cailab_2023a</strain>
    </source>
</reference>
<dbReference type="SUPFAM" id="SSF47857">
    <property type="entry name" value="Apolipophorin-III"/>
    <property type="match status" value="1"/>
</dbReference>